<feature type="region of interest" description="Disordered" evidence="1">
    <location>
        <begin position="1"/>
        <end position="23"/>
    </location>
</feature>
<evidence type="ECO:0000313" key="4">
    <source>
        <dbReference type="Proteomes" id="UP000799424"/>
    </source>
</evidence>
<organism evidence="3 4">
    <name type="scientific">Ophiobolus disseminans</name>
    <dbReference type="NCBI Taxonomy" id="1469910"/>
    <lineage>
        <taxon>Eukaryota</taxon>
        <taxon>Fungi</taxon>
        <taxon>Dikarya</taxon>
        <taxon>Ascomycota</taxon>
        <taxon>Pezizomycotina</taxon>
        <taxon>Dothideomycetes</taxon>
        <taxon>Pleosporomycetidae</taxon>
        <taxon>Pleosporales</taxon>
        <taxon>Pleosporineae</taxon>
        <taxon>Phaeosphaeriaceae</taxon>
        <taxon>Ophiobolus</taxon>
    </lineage>
</organism>
<sequence length="454" mass="51530">MSSMTTDFVPVDSGSSASSFTDNDGPGSFRAVFQANMPNSKKPLCHTSVSVLLLSYQYEENFTDMDVRPEVDQLESVFKNDYGFEVQQRFIGSDKDAHLQMMRHLIQFTLEHRDPQALLIVYYAGHASRSYDQTRENPGAYDLAPKRFEANEEKVVMWEACDNVLRRVKADVLVIFDCCDTGHLTKLRSGAHVFEYLGACSTTPTHGPGENSFTVALLWALRQMSSEQPFTTYQLLAKIKEHKLFPQKQVPVLFPRSGYLEENIWISKRRTQLTPLHERRHSSTAPELRDGRCDYVDLRITFGHALSDKDGKHARELAKLLAPIVRNRVSALRPRHVAFVDKGTCKPISAHWMRAWNHILALRQFQGVTSKRKRDMFESEPEDPDNRHKKASTSIDVELQTQYTAALLSKKLDSGSDGTGGLRIDTSFMITPAESPQPPENIEALLRELEKVID</sequence>
<reference evidence="3" key="1">
    <citation type="journal article" date="2020" name="Stud. Mycol.">
        <title>101 Dothideomycetes genomes: a test case for predicting lifestyles and emergence of pathogens.</title>
        <authorList>
            <person name="Haridas S."/>
            <person name="Albert R."/>
            <person name="Binder M."/>
            <person name="Bloem J."/>
            <person name="Labutti K."/>
            <person name="Salamov A."/>
            <person name="Andreopoulos B."/>
            <person name="Baker S."/>
            <person name="Barry K."/>
            <person name="Bills G."/>
            <person name="Bluhm B."/>
            <person name="Cannon C."/>
            <person name="Castanera R."/>
            <person name="Culley D."/>
            <person name="Daum C."/>
            <person name="Ezra D."/>
            <person name="Gonzalez J."/>
            <person name="Henrissat B."/>
            <person name="Kuo A."/>
            <person name="Liang C."/>
            <person name="Lipzen A."/>
            <person name="Lutzoni F."/>
            <person name="Magnuson J."/>
            <person name="Mondo S."/>
            <person name="Nolan M."/>
            <person name="Ohm R."/>
            <person name="Pangilinan J."/>
            <person name="Park H.-J."/>
            <person name="Ramirez L."/>
            <person name="Alfaro M."/>
            <person name="Sun H."/>
            <person name="Tritt A."/>
            <person name="Yoshinaga Y."/>
            <person name="Zwiers L.-H."/>
            <person name="Turgeon B."/>
            <person name="Goodwin S."/>
            <person name="Spatafora J."/>
            <person name="Crous P."/>
            <person name="Grigoriev I."/>
        </authorList>
    </citation>
    <scope>NUCLEOTIDE SEQUENCE</scope>
    <source>
        <strain evidence="3">CBS 113818</strain>
    </source>
</reference>
<feature type="domain" description="Peptidase C14 caspase" evidence="2">
    <location>
        <begin position="71"/>
        <end position="190"/>
    </location>
</feature>
<evidence type="ECO:0000313" key="3">
    <source>
        <dbReference type="EMBL" id="KAF2820181.1"/>
    </source>
</evidence>
<dbReference type="GO" id="GO:0004197">
    <property type="term" value="F:cysteine-type endopeptidase activity"/>
    <property type="evidence" value="ECO:0007669"/>
    <property type="project" value="InterPro"/>
</dbReference>
<gene>
    <name evidence="3" type="ORF">CC86DRAFT_428688</name>
</gene>
<feature type="compositionally biased region" description="Polar residues" evidence="1">
    <location>
        <begin position="13"/>
        <end position="22"/>
    </location>
</feature>
<dbReference type="EMBL" id="MU006241">
    <property type="protein sequence ID" value="KAF2820181.1"/>
    <property type="molecule type" value="Genomic_DNA"/>
</dbReference>
<name>A0A6A6ZGE0_9PLEO</name>
<protein>
    <recommendedName>
        <fullName evidence="2">Peptidase C14 caspase domain-containing protein</fullName>
    </recommendedName>
</protein>
<dbReference type="Proteomes" id="UP000799424">
    <property type="component" value="Unassembled WGS sequence"/>
</dbReference>
<evidence type="ECO:0000259" key="2">
    <source>
        <dbReference type="Pfam" id="PF00656"/>
    </source>
</evidence>
<dbReference type="Pfam" id="PF00656">
    <property type="entry name" value="Peptidase_C14"/>
    <property type="match status" value="1"/>
</dbReference>
<dbReference type="GO" id="GO:0006508">
    <property type="term" value="P:proteolysis"/>
    <property type="evidence" value="ECO:0007669"/>
    <property type="project" value="InterPro"/>
</dbReference>
<dbReference type="AlphaFoldDB" id="A0A6A6ZGE0"/>
<dbReference type="OrthoDB" id="4760831at2759"/>
<feature type="region of interest" description="Disordered" evidence="1">
    <location>
        <begin position="371"/>
        <end position="392"/>
    </location>
</feature>
<dbReference type="InterPro" id="IPR011600">
    <property type="entry name" value="Pept_C14_caspase"/>
</dbReference>
<accession>A0A6A6ZGE0</accession>
<dbReference type="Gene3D" id="3.40.50.1460">
    <property type="match status" value="1"/>
</dbReference>
<keyword evidence="4" id="KW-1185">Reference proteome</keyword>
<evidence type="ECO:0000256" key="1">
    <source>
        <dbReference type="SAM" id="MobiDB-lite"/>
    </source>
</evidence>
<proteinExistence type="predicted"/>